<keyword evidence="3" id="KW-1185">Reference proteome</keyword>
<evidence type="ECO:0000256" key="1">
    <source>
        <dbReference type="SAM" id="MobiDB-lite"/>
    </source>
</evidence>
<dbReference type="AlphaFoldDB" id="A0A094YGL0"/>
<proteinExistence type="predicted"/>
<dbReference type="Proteomes" id="UP000029448">
    <property type="component" value="Unassembled WGS sequence"/>
</dbReference>
<name>A0A094YGL0_9PROT</name>
<dbReference type="PATRIC" id="fig|104102.7.peg.3114"/>
<dbReference type="STRING" id="104102.AtDm6_3160"/>
<gene>
    <name evidence="2" type="ORF">AtDm6_3160</name>
</gene>
<protein>
    <submittedName>
        <fullName evidence="2">Uncharacterized protein</fullName>
    </submittedName>
</protein>
<evidence type="ECO:0000313" key="2">
    <source>
        <dbReference type="EMBL" id="KGB21165.1"/>
    </source>
</evidence>
<dbReference type="EMBL" id="JOKM01000103">
    <property type="protein sequence ID" value="KGB21165.1"/>
    <property type="molecule type" value="Genomic_DNA"/>
</dbReference>
<comment type="caution">
    <text evidence="2">The sequence shown here is derived from an EMBL/GenBank/DDBJ whole genome shotgun (WGS) entry which is preliminary data.</text>
</comment>
<organism evidence="2 3">
    <name type="scientific">Acetobacter tropicalis</name>
    <dbReference type="NCBI Taxonomy" id="104102"/>
    <lineage>
        <taxon>Bacteria</taxon>
        <taxon>Pseudomonadati</taxon>
        <taxon>Pseudomonadota</taxon>
        <taxon>Alphaproteobacteria</taxon>
        <taxon>Acetobacterales</taxon>
        <taxon>Acetobacteraceae</taxon>
        <taxon>Acetobacter</taxon>
    </lineage>
</organism>
<feature type="compositionally biased region" description="Pro residues" evidence="1">
    <location>
        <begin position="83"/>
        <end position="97"/>
    </location>
</feature>
<sequence>MSDETQTKSVTKTAKTVSVITLIPVYPAAGKAPYPIGTKLNVSPERASFWTSRGIARPESAGSEEVNRVGSSADNSVEAAPLPAAPPMTPLPKQPGA</sequence>
<evidence type="ECO:0000313" key="3">
    <source>
        <dbReference type="Proteomes" id="UP000029448"/>
    </source>
</evidence>
<accession>A0A094YGL0</accession>
<reference evidence="2 3" key="1">
    <citation type="submission" date="2014-06" db="EMBL/GenBank/DDBJ databases">
        <title>Functional and comparative genomic analyses of the Drosophila gut microbiota identify candidate symbiosis factors.</title>
        <authorList>
            <person name="Newell P.D."/>
            <person name="Chaston J.M."/>
            <person name="Douglas A.E."/>
        </authorList>
    </citation>
    <scope>NUCLEOTIDE SEQUENCE [LARGE SCALE GENOMIC DNA]</scope>
    <source>
        <strain evidence="2 3">DmCS_006</strain>
    </source>
</reference>
<dbReference type="GeneID" id="89478580"/>
<dbReference type="RefSeq" id="WP_035382138.1">
    <property type="nucleotide sequence ID" value="NZ_JACAOJ010000014.1"/>
</dbReference>
<feature type="region of interest" description="Disordered" evidence="1">
    <location>
        <begin position="53"/>
        <end position="97"/>
    </location>
</feature>